<feature type="domain" description="GRAM" evidence="1">
    <location>
        <begin position="45"/>
        <end position="81"/>
    </location>
</feature>
<dbReference type="Gene3D" id="2.30.29.30">
    <property type="entry name" value="Pleckstrin-homology domain (PH domain)/Phosphotyrosine-binding domain (PTB)"/>
    <property type="match status" value="1"/>
</dbReference>
<proteinExistence type="predicted"/>
<dbReference type="PANTHER" id="PTHR46645:SF2">
    <property type="entry name" value="GRAM DOMAIN-CONTAINING PROTEIN 2B"/>
    <property type="match status" value="1"/>
</dbReference>
<evidence type="ECO:0000313" key="2">
    <source>
        <dbReference type="EMBL" id="CAG05244.1"/>
    </source>
</evidence>
<dbReference type="KEGG" id="tng:GSTEN00025208G001"/>
<dbReference type="OrthoDB" id="74360at2759"/>
<comment type="caution">
    <text evidence="2">The sequence shown here is derived from an EMBL/GenBank/DDBJ whole genome shotgun (WGS) entry which is preliminary data.</text>
</comment>
<dbReference type="InterPro" id="IPR004182">
    <property type="entry name" value="GRAM"/>
</dbReference>
<reference evidence="2" key="1">
    <citation type="journal article" date="2004" name="Nature">
        <title>Genome duplication in the teleost fish Tetraodon nigroviridis reveals the early vertebrate proto-karyotype.</title>
        <authorList>
            <person name="Jaillon O."/>
            <person name="Aury J.-M."/>
            <person name="Brunet F."/>
            <person name="Petit J.-L."/>
            <person name="Stange-Thomann N."/>
            <person name="Mauceli E."/>
            <person name="Bouneau L."/>
            <person name="Fischer C."/>
            <person name="Ozouf-Costaz C."/>
            <person name="Bernot A."/>
            <person name="Nicaud S."/>
            <person name="Jaffe D."/>
            <person name="Fisher S."/>
            <person name="Lutfalla G."/>
            <person name="Dossat C."/>
            <person name="Segurens B."/>
            <person name="Dasilva C."/>
            <person name="Salanoubat M."/>
            <person name="Levy M."/>
            <person name="Boudet N."/>
            <person name="Castellano S."/>
            <person name="Anthouard V."/>
            <person name="Jubin C."/>
            <person name="Castelli V."/>
            <person name="Katinka M."/>
            <person name="Vacherie B."/>
            <person name="Biemont C."/>
            <person name="Skalli Z."/>
            <person name="Cattolico L."/>
            <person name="Poulain J."/>
            <person name="De Berardinis V."/>
            <person name="Cruaud C."/>
            <person name="Duprat S."/>
            <person name="Brottier P."/>
            <person name="Coutanceau J.-P."/>
            <person name="Gouzy J."/>
            <person name="Parra G."/>
            <person name="Lardier G."/>
            <person name="Chapple C."/>
            <person name="McKernan K.J."/>
            <person name="McEwan P."/>
            <person name="Bosak S."/>
            <person name="Kellis M."/>
            <person name="Volff J.-N."/>
            <person name="Guigo R."/>
            <person name="Zody M.C."/>
            <person name="Mesirov J."/>
            <person name="Lindblad-Toh K."/>
            <person name="Birren B."/>
            <person name="Nusbaum C."/>
            <person name="Kahn D."/>
            <person name="Robinson-Rechavi M."/>
            <person name="Laudet V."/>
            <person name="Schachter V."/>
            <person name="Quetier F."/>
            <person name="Saurin W."/>
            <person name="Scarpelli C."/>
            <person name="Wincker P."/>
            <person name="Lander E.S."/>
            <person name="Weissenbach J."/>
            <person name="Roest Crollius H."/>
        </authorList>
    </citation>
    <scope>NUCLEOTIDE SEQUENCE [LARGE SCALE GENOMIC DNA]</scope>
</reference>
<evidence type="ECO:0000259" key="1">
    <source>
        <dbReference type="Pfam" id="PF02893"/>
    </source>
</evidence>
<reference evidence="2" key="2">
    <citation type="submission" date="2004-02" db="EMBL/GenBank/DDBJ databases">
        <authorList>
            <consortium name="Genoscope"/>
            <consortium name="Whitehead Institute Centre for Genome Research"/>
        </authorList>
    </citation>
    <scope>NUCLEOTIDE SEQUENCE</scope>
</reference>
<dbReference type="PANTHER" id="PTHR46645">
    <property type="entry name" value="GRAM DOMAIN-CONTAINING PROTEIN 2B-RELATED"/>
    <property type="match status" value="1"/>
</dbReference>
<accession>Q4S288</accession>
<dbReference type="EMBL" id="CAAE01014764">
    <property type="protein sequence ID" value="CAG05244.1"/>
    <property type="molecule type" value="Genomic_DNA"/>
</dbReference>
<organism evidence="2">
    <name type="scientific">Tetraodon nigroviridis</name>
    <name type="common">Spotted green pufferfish</name>
    <name type="synonym">Chelonodon nigroviridis</name>
    <dbReference type="NCBI Taxonomy" id="99883"/>
    <lineage>
        <taxon>Eukaryota</taxon>
        <taxon>Metazoa</taxon>
        <taxon>Chordata</taxon>
        <taxon>Craniata</taxon>
        <taxon>Vertebrata</taxon>
        <taxon>Euteleostomi</taxon>
        <taxon>Actinopterygii</taxon>
        <taxon>Neopterygii</taxon>
        <taxon>Teleostei</taxon>
        <taxon>Neoteleostei</taxon>
        <taxon>Acanthomorphata</taxon>
        <taxon>Eupercaria</taxon>
        <taxon>Tetraodontiformes</taxon>
        <taxon>Tetradontoidea</taxon>
        <taxon>Tetraodontidae</taxon>
        <taxon>Tetraodon</taxon>
    </lineage>
</organism>
<gene>
    <name evidence="2" type="ORF">GSTENG00025208001</name>
</gene>
<sequence>KTNVQYHKLFKEVSREELLLKSRVSQTKCGEKGVCGAANLDVCVEGYTCALQRDMLYQGKMFVSDNWICFHSKVFGRDTKVRSPPRLRLGSSPVGRRDAFSTFSTFSTFSESPDFHPGAVCDLHQKNQNGAAGAQRPRHRHGKLPAHVCVLPVSEHHLQAPEVRLSSSGGSRLPECFHLN</sequence>
<dbReference type="InterPro" id="IPR011993">
    <property type="entry name" value="PH-like_dom_sf"/>
</dbReference>
<dbReference type="GO" id="GO:0005881">
    <property type="term" value="C:cytoplasmic microtubule"/>
    <property type="evidence" value="ECO:0007669"/>
    <property type="project" value="TreeGrafter"/>
</dbReference>
<protein>
    <submittedName>
        <fullName evidence="2">(spotted green pufferfish) hypothetical protein</fullName>
    </submittedName>
</protein>
<dbReference type="Pfam" id="PF02893">
    <property type="entry name" value="GRAM"/>
    <property type="match status" value="1"/>
</dbReference>
<dbReference type="AlphaFoldDB" id="Q4S288"/>
<name>Q4S288_TETNG</name>
<dbReference type="InterPro" id="IPR052633">
    <property type="entry name" value="GRAM_domain_protein_2B"/>
</dbReference>
<feature type="non-terminal residue" evidence="2">
    <location>
        <position position="180"/>
    </location>
</feature>